<comment type="caution">
    <text evidence="10">Lacks conserved residue(s) required for the propagation of feature annotation.</text>
</comment>
<dbReference type="InterPro" id="IPR009081">
    <property type="entry name" value="PP-bd_ACP"/>
</dbReference>
<dbReference type="InterPro" id="IPR014030">
    <property type="entry name" value="Ketoacyl_synth_N"/>
</dbReference>
<protein>
    <submittedName>
        <fullName evidence="15">Polyketide synthase</fullName>
    </submittedName>
</protein>
<evidence type="ECO:0000256" key="10">
    <source>
        <dbReference type="PROSITE-ProRule" id="PRU01363"/>
    </source>
</evidence>
<name>A0A150FAV3_9BACI</name>
<dbReference type="PROSITE" id="PS00606">
    <property type="entry name" value="KS3_1"/>
    <property type="match status" value="1"/>
</dbReference>
<dbReference type="CDD" id="cd02440">
    <property type="entry name" value="AdoMet_MTases"/>
    <property type="match status" value="1"/>
</dbReference>
<accession>A0A150FAV3</accession>
<dbReference type="Pfam" id="PF14765">
    <property type="entry name" value="PS-DH"/>
    <property type="match status" value="1"/>
</dbReference>
<evidence type="ECO:0000256" key="6">
    <source>
        <dbReference type="ARBA" id="ARBA00022679"/>
    </source>
</evidence>
<evidence type="ECO:0000256" key="4">
    <source>
        <dbReference type="ARBA" id="ARBA00022490"/>
    </source>
</evidence>
<dbReference type="GO" id="GO:0006633">
    <property type="term" value="P:fatty acid biosynthetic process"/>
    <property type="evidence" value="ECO:0007669"/>
    <property type="project" value="InterPro"/>
</dbReference>
<dbReference type="InterPro" id="IPR029058">
    <property type="entry name" value="AB_hydrolase_fold"/>
</dbReference>
<dbReference type="InterPro" id="IPR018201">
    <property type="entry name" value="Ketoacyl_synth_AS"/>
</dbReference>
<dbReference type="SUPFAM" id="SSF53474">
    <property type="entry name" value="alpha/beta-Hydrolases"/>
    <property type="match status" value="1"/>
</dbReference>
<dbReference type="Pfam" id="PF22621">
    <property type="entry name" value="CurL-like_PKS_C"/>
    <property type="match status" value="1"/>
</dbReference>
<feature type="region of interest" description="N-terminal hotdog fold" evidence="10">
    <location>
        <begin position="1061"/>
        <end position="1190"/>
    </location>
</feature>
<dbReference type="RefSeq" id="WP_061520610.1">
    <property type="nucleotide sequence ID" value="NZ_JARLZY010000019.1"/>
</dbReference>
<dbReference type="InterPro" id="IPR054514">
    <property type="entry name" value="RhiE-like_linker"/>
</dbReference>
<dbReference type="GO" id="GO:0004315">
    <property type="term" value="F:3-oxoacyl-[acyl-carrier-protein] synthase activity"/>
    <property type="evidence" value="ECO:0007669"/>
    <property type="project" value="InterPro"/>
</dbReference>
<dbReference type="GO" id="GO:0031177">
    <property type="term" value="F:phosphopantetheine binding"/>
    <property type="evidence" value="ECO:0007669"/>
    <property type="project" value="InterPro"/>
</dbReference>
<evidence type="ECO:0000256" key="5">
    <source>
        <dbReference type="ARBA" id="ARBA00022553"/>
    </source>
</evidence>
<dbReference type="Pfam" id="PF02801">
    <property type="entry name" value="Ketoacyl-synt_C"/>
    <property type="match status" value="2"/>
</dbReference>
<dbReference type="InterPro" id="IPR016039">
    <property type="entry name" value="Thiolase-like"/>
</dbReference>
<evidence type="ECO:0000313" key="16">
    <source>
        <dbReference type="Proteomes" id="UP000075430"/>
    </source>
</evidence>
<dbReference type="PANTHER" id="PTHR43775">
    <property type="entry name" value="FATTY ACID SYNTHASE"/>
    <property type="match status" value="1"/>
</dbReference>
<evidence type="ECO:0000256" key="7">
    <source>
        <dbReference type="ARBA" id="ARBA00022737"/>
    </source>
</evidence>
<dbReference type="InterPro" id="IPR020802">
    <property type="entry name" value="TesA-like"/>
</dbReference>
<dbReference type="Pfam" id="PF08242">
    <property type="entry name" value="Methyltransf_12"/>
    <property type="match status" value="1"/>
</dbReference>
<dbReference type="Gene3D" id="1.10.1200.10">
    <property type="entry name" value="ACP-like"/>
    <property type="match status" value="3"/>
</dbReference>
<dbReference type="SUPFAM" id="SSF53901">
    <property type="entry name" value="Thiolase-like"/>
    <property type="match status" value="2"/>
</dbReference>
<dbReference type="SMART" id="SM00824">
    <property type="entry name" value="PKS_TE"/>
    <property type="match status" value="1"/>
</dbReference>
<dbReference type="InterPro" id="IPR029063">
    <property type="entry name" value="SAM-dependent_MTases_sf"/>
</dbReference>
<organism evidence="15 16">
    <name type="scientific">Bacillus nakamurai</name>
    <dbReference type="NCBI Taxonomy" id="1793963"/>
    <lineage>
        <taxon>Bacteria</taxon>
        <taxon>Bacillati</taxon>
        <taxon>Bacillota</taxon>
        <taxon>Bacilli</taxon>
        <taxon>Bacillales</taxon>
        <taxon>Bacillaceae</taxon>
        <taxon>Bacillus</taxon>
    </lineage>
</organism>
<keyword evidence="7" id="KW-0677">Repeat</keyword>
<dbReference type="Pfam" id="PF00550">
    <property type="entry name" value="PP-binding"/>
    <property type="match status" value="3"/>
</dbReference>
<comment type="pathway">
    <text evidence="2">Antibiotic biosynthesis.</text>
</comment>
<dbReference type="EMBL" id="LSBA01000005">
    <property type="protein sequence ID" value="KXZ22264.1"/>
    <property type="molecule type" value="Genomic_DNA"/>
</dbReference>
<dbReference type="InterPro" id="IPR036736">
    <property type="entry name" value="ACP-like_sf"/>
</dbReference>
<feature type="domain" description="Ketosynthase family 3 (KS3)" evidence="13">
    <location>
        <begin position="1480"/>
        <end position="1898"/>
    </location>
</feature>
<evidence type="ECO:0000313" key="15">
    <source>
        <dbReference type="EMBL" id="KXZ22264.1"/>
    </source>
</evidence>
<feature type="domain" description="Carrier" evidence="12">
    <location>
        <begin position="2087"/>
        <end position="2161"/>
    </location>
</feature>
<keyword evidence="4" id="KW-0963">Cytoplasm</keyword>
<dbReference type="InterPro" id="IPR049551">
    <property type="entry name" value="PKS_DH_C"/>
</dbReference>
<dbReference type="InterPro" id="IPR050091">
    <property type="entry name" value="PKS_NRPS_Biosynth_Enz"/>
</dbReference>
<evidence type="ECO:0000259" key="13">
    <source>
        <dbReference type="PROSITE" id="PS52004"/>
    </source>
</evidence>
<dbReference type="SUPFAM" id="SSF47336">
    <property type="entry name" value="ACP-like"/>
    <property type="match status" value="3"/>
</dbReference>
<dbReference type="STRING" id="1793963.AXI58_09720"/>
<proteinExistence type="predicted"/>
<comment type="subcellular location">
    <subcellularLocation>
        <location evidence="1">Cytoplasm</location>
    </subcellularLocation>
</comment>
<dbReference type="Pfam" id="PF22336">
    <property type="entry name" value="RhiE-like_linker"/>
    <property type="match status" value="1"/>
</dbReference>
<dbReference type="InterPro" id="IPR001031">
    <property type="entry name" value="Thioesterase"/>
</dbReference>
<feature type="domain" description="Carrier" evidence="12">
    <location>
        <begin position="1364"/>
        <end position="1441"/>
    </location>
</feature>
<dbReference type="Gene3D" id="3.10.129.110">
    <property type="entry name" value="Polyketide synthase dehydratase"/>
    <property type="match status" value="1"/>
</dbReference>
<keyword evidence="9" id="KW-0012">Acyltransferase</keyword>
<evidence type="ECO:0000256" key="3">
    <source>
        <dbReference type="ARBA" id="ARBA00022450"/>
    </source>
</evidence>
<dbReference type="Pfam" id="PF00109">
    <property type="entry name" value="ketoacyl-synt"/>
    <property type="match status" value="2"/>
</dbReference>
<dbReference type="Gene3D" id="1.10.1240.100">
    <property type="match status" value="2"/>
</dbReference>
<dbReference type="GO" id="GO:0005886">
    <property type="term" value="C:plasma membrane"/>
    <property type="evidence" value="ECO:0007669"/>
    <property type="project" value="TreeGrafter"/>
</dbReference>
<dbReference type="PROSITE" id="PS52004">
    <property type="entry name" value="KS3_2"/>
    <property type="match status" value="2"/>
</dbReference>
<dbReference type="GO" id="GO:0071770">
    <property type="term" value="P:DIM/DIP cell wall layer assembly"/>
    <property type="evidence" value="ECO:0007669"/>
    <property type="project" value="TreeGrafter"/>
</dbReference>
<dbReference type="SMART" id="SM00825">
    <property type="entry name" value="PKS_KS"/>
    <property type="match status" value="2"/>
</dbReference>
<dbReference type="InterPro" id="IPR013217">
    <property type="entry name" value="Methyltransf_12"/>
</dbReference>
<evidence type="ECO:0000256" key="1">
    <source>
        <dbReference type="ARBA" id="ARBA00004496"/>
    </source>
</evidence>
<reference evidence="16" key="1">
    <citation type="submission" date="2016-02" db="EMBL/GenBank/DDBJ databases">
        <authorList>
            <person name="Dunlap C."/>
        </authorList>
    </citation>
    <scope>NUCLEOTIDE SEQUENCE [LARGE SCALE GENOMIC DNA]</scope>
    <source>
        <strain evidence="16">NRRL B-41092</strain>
    </source>
</reference>
<comment type="caution">
    <text evidence="15">The sequence shown here is derived from an EMBL/GenBank/DDBJ whole genome shotgun (WGS) entry which is preliminary data.</text>
</comment>
<dbReference type="SMART" id="SM00823">
    <property type="entry name" value="PKS_PP"/>
    <property type="match status" value="3"/>
</dbReference>
<sequence length="2490" mass="276818">MQNTEDLLYKLLAGQLKSIGFFTENNTQPVLQDFYGRWLEESISILVRNGFLKQSENTYVLTKPIERADVLWKEWDEKKTPLLKDSNKQAMLILVETALRALPDILSGRVSATDILFPDSSMNLVEGIYKNNTTADYFNEVLADTLTAFIEERVKQDPSAEVRILEIGAGTGGTSAAVFQRLKAYKHCVKEYCYTDLSKAFLMHAEKEYGPDNPYLTYKRFNVEEPPVLQEIEAGAYDAVIAANVLHATKNIRKTLRNAKAVLKKNGILLLNEISSHSVYSHLTFGLLEGWWLYEDAELRIPGCPGLYPEAWQKVLEAEGFRYVTFMAESSHKLGQQIVAAESDGVIRQKQPDVQAAPEIAASAEQVGASELGLSITDQTVQFIKETLAKSIKLSPERIHVETSFEKYGIDSILQVNFIRELEALTGELPKTILFEHTNTKELAAYLLENFPDKLQKAFVTEQAPPEKKKTAPIIKKEAPPVIETRRFIKEEPKAPKPESAAVSARSDCEDIAIIGISGRYPLSDTLDELWEHLQAGDSCITEAPEKRWQTSLLKTLAKETSGGGGKKRYGGFLQNIDAFDHHLFEINEAHVMEMTPELRLSLETVWETFENGGYSLERLNKWQETEAGIGVFMGSMYNQYFWNIPSLEQAALSSNGGDWHIANRISHYFNLTGPSMGVTTACSSSLSAVHLACESLKLNSCSMAIAGGVNLTLEPSKYDALERANLLEKGSESKSFGTGTGLMPGEGVGAVLLKPLSKAIADKDHIYGVIKSSALCHSGGRQMYTAPDPKQQAKLMAASIDKAGIDLETISYVESAANGSVLGDPIEVIALTNAFSQYTDKKQFCALGSVKSNLGHLEAASGMSQLTKILLQMDRETLVPTINASPQNPNITLDQTAFYLQEQTEHWERLKDAETGDTLPRRSMINSFGAGGAYANLIVEEYISPDCANEADIGPEEYLIPVSAKTKWSLEAFLDKLLVFLEKTPSHHLAGIASALQKRTHHTEYRAAFTAASVQELVKKLTAYRMNPKTDVTSSSEIGKRARQWAAGETVIFDQEQKEHFIHLPNYAFDHRTAFHFGDTESESDVYRYDEPYVKGHQFNGEQVLVGATYGSLAADAFYDIFPEAEGGQITKLNYVSPVTVQKGDHIELKTESRPNGPSVELNIMYRSRTSRDWKQAAYAECRPYQFQKKSVDVKAIQQSYREMDHIEDIYGDGTGAVRWGEEFKAVTRLFKGNGAVLARLSLNRHESLRAHDYAISPFIANSAYLAILSLLDQSDAGSFLPFGINSIQFSNQTKLTDCWLHITLAKHTGEMILFNADVINDAAETVIRYEGYSLKRFRTAAGQTEQPVRPDPNCAGRLSAGSLTDDIRRYVTGKLAGIMSDPAASPRVDANIMDLGIDSARLIGLTKEIEHDAKIDVNPTLFFEYPTIEELTGYFASEYEAEFSQLLDHEQQAEERMDTQTKALPEEKHEGQNDAHKKDGMAIIGMSGQFPQSSDIQSFWKHVVNGDDCVTEIPEERWDWRRYGADEDKSSLRWGGFIDGIGEFDPLFFGISPKEASQMSPEQFLLLTHTWKAMEDAGLTSKALSNRPTGVFVAAGNSDPNNGAAIPSIIPNRISYTLNLHGPSEYYEAACSSTLVALHRAIQAIRNNECEQAVVGAANVLLSPKGFLGFDSMGYLSKEGQAKSFQNDADGFVRSEAAGVFIIKPLQKAIEDGDRIYMVIKGTGVSHGGKGMSLHAPNPAGMKAAMKKAYEGSDVDPRTVTYVEAHGIASQLADAIEFNALKAGYSELEGAEQSNQEDHPCYISSLKPCIGHGELASGMAALMKVAMAMKENTIPGIPGFTGVNDQMPIQKSRFRLTEENHEWRQLTDHTGRQIPRRAAINSYGFGGINAHVILEQYSPSPKEAERQPEPQLIVLSAKSEERLKAAAHQMADFVEKEDVPSFRDLAYTLQTGRDAMNFRLALVVRNQDELLQGLKDYAEVSDENGVLRSSVPGFLGSQKTGLGDLGALLEGTLGDVVMETLLAENNLEKLAFCWVGGAVIPWERLHQGRHVQKISLPTYPFEKNKCWRGFETEDIEVSPAAKETASKNEGLLYMLADILGMDTADIDPQKPLAEYGFDSISCIQFLQKLEASADRRISLEALQTCSTLEEMTMLAAADHHEASSRDLYRKFPELVQLNEREKGRPVFWFHGGTGGVEAYQLFAKKSQRPFYGIQAKGFMTGEAPLEGIEEMAAYYMDIIEAVQPKGPYDLGGYSLGGMLAYETARLLQEAGHAVKSIVMVDTPYSTKWKETKPSLKSVMLQTVNTMLTAFLKPEKPEEALISREEIDVQAEEEDFLKELIGLAKKRGLPKSKDTIRMQVEQMINTQLAYGMEEYTIKPLPHPEALQCYYFRNKSGLFLGGLERYLTIQDDQISLDHEAYWEEWERQMKQFHLLDVHSSSHVMMLSETKPQNAIKSFCEKLYANKGTISANFLKSFRKKLEDTNELVKR</sequence>
<dbReference type="InterPro" id="IPR014031">
    <property type="entry name" value="Ketoacyl_synth_C"/>
</dbReference>
<gene>
    <name evidence="15" type="ORF">AXI58_09720</name>
</gene>
<dbReference type="GO" id="GO:0004312">
    <property type="term" value="F:fatty acid synthase activity"/>
    <property type="evidence" value="ECO:0007669"/>
    <property type="project" value="TreeGrafter"/>
</dbReference>
<evidence type="ECO:0000256" key="11">
    <source>
        <dbReference type="SAM" id="MobiDB-lite"/>
    </source>
</evidence>
<evidence type="ECO:0000259" key="14">
    <source>
        <dbReference type="PROSITE" id="PS52019"/>
    </source>
</evidence>
<dbReference type="SUPFAM" id="SSF53335">
    <property type="entry name" value="S-adenosyl-L-methionine-dependent methyltransferases"/>
    <property type="match status" value="1"/>
</dbReference>
<dbReference type="InterPro" id="IPR049900">
    <property type="entry name" value="PKS_mFAS_DH"/>
</dbReference>
<feature type="domain" description="Ketosynthase family 3 (KS3)" evidence="13">
    <location>
        <begin position="509"/>
        <end position="942"/>
    </location>
</feature>
<dbReference type="PANTHER" id="PTHR43775:SF37">
    <property type="entry name" value="SI:DKEY-61P9.11"/>
    <property type="match status" value="1"/>
</dbReference>
<feature type="region of interest" description="Disordered" evidence="11">
    <location>
        <begin position="1452"/>
        <end position="1477"/>
    </location>
</feature>
<evidence type="ECO:0000256" key="9">
    <source>
        <dbReference type="ARBA" id="ARBA00023315"/>
    </source>
</evidence>
<dbReference type="InterPro" id="IPR020841">
    <property type="entry name" value="PKS_Beta-ketoAc_synthase_dom"/>
</dbReference>
<feature type="domain" description="Carrier" evidence="12">
    <location>
        <begin position="375"/>
        <end position="451"/>
    </location>
</feature>
<feature type="region of interest" description="C-terminal hotdog fold" evidence="10">
    <location>
        <begin position="1203"/>
        <end position="1345"/>
    </location>
</feature>
<keyword evidence="6" id="KW-0808">Transferase</keyword>
<keyword evidence="8" id="KW-0511">Multifunctional enzyme</keyword>
<feature type="domain" description="PKS/mFAS DH" evidence="14">
    <location>
        <begin position="1061"/>
        <end position="1345"/>
    </location>
</feature>
<keyword evidence="3" id="KW-0596">Phosphopantetheine</keyword>
<dbReference type="PROSITE" id="PS50075">
    <property type="entry name" value="CARRIER"/>
    <property type="match status" value="3"/>
</dbReference>
<dbReference type="Gene3D" id="3.40.47.10">
    <property type="match status" value="2"/>
</dbReference>
<evidence type="ECO:0000259" key="12">
    <source>
        <dbReference type="PROSITE" id="PS50075"/>
    </source>
</evidence>
<keyword evidence="5" id="KW-0597">Phosphoprotein</keyword>
<dbReference type="GO" id="GO:0005737">
    <property type="term" value="C:cytoplasm"/>
    <property type="evidence" value="ECO:0007669"/>
    <property type="project" value="UniProtKB-SubCell"/>
</dbReference>
<evidence type="ECO:0000256" key="2">
    <source>
        <dbReference type="ARBA" id="ARBA00004792"/>
    </source>
</evidence>
<dbReference type="OrthoDB" id="2897140at2"/>
<dbReference type="Pfam" id="PF00975">
    <property type="entry name" value="Thioesterase"/>
    <property type="match status" value="1"/>
</dbReference>
<dbReference type="Gene3D" id="3.40.50.150">
    <property type="entry name" value="Vaccinia Virus protein VP39"/>
    <property type="match status" value="1"/>
</dbReference>
<dbReference type="InterPro" id="IPR042104">
    <property type="entry name" value="PKS_dehydratase_sf"/>
</dbReference>
<dbReference type="Proteomes" id="UP000075430">
    <property type="component" value="Unassembled WGS sequence"/>
</dbReference>
<keyword evidence="16" id="KW-1185">Reference proteome</keyword>
<dbReference type="CDD" id="cd00833">
    <property type="entry name" value="PKS"/>
    <property type="match status" value="2"/>
</dbReference>
<dbReference type="SMART" id="SM01294">
    <property type="entry name" value="PKS_PP_betabranch"/>
    <property type="match status" value="1"/>
</dbReference>
<dbReference type="Gene3D" id="3.40.50.1820">
    <property type="entry name" value="alpha/beta hydrolase"/>
    <property type="match status" value="1"/>
</dbReference>
<dbReference type="InterPro" id="IPR020806">
    <property type="entry name" value="PKS_PP-bd"/>
</dbReference>
<evidence type="ECO:0000256" key="8">
    <source>
        <dbReference type="ARBA" id="ARBA00023268"/>
    </source>
</evidence>
<dbReference type="PROSITE" id="PS52019">
    <property type="entry name" value="PKS_MFAS_DH"/>
    <property type="match status" value="1"/>
</dbReference>